<name>A0A0S7EDL8_9FLAO</name>
<evidence type="ECO:0000256" key="1">
    <source>
        <dbReference type="ARBA" id="ARBA00023002"/>
    </source>
</evidence>
<dbReference type="EMBL" id="CP013690">
    <property type="protein sequence ID" value="ALU25779.1"/>
    <property type="molecule type" value="Genomic_DNA"/>
</dbReference>
<accession>A0A0S7EDL8</accession>
<gene>
    <name evidence="2" type="ORF">AS202_06355</name>
</gene>
<dbReference type="InterPro" id="IPR036812">
    <property type="entry name" value="NAD(P)_OxRdtase_dom_sf"/>
</dbReference>
<evidence type="ECO:0000313" key="3">
    <source>
        <dbReference type="Proteomes" id="UP000069030"/>
    </source>
</evidence>
<dbReference type="PANTHER" id="PTHR43364">
    <property type="entry name" value="NADH-SPECIFIC METHYLGLYOXAL REDUCTASE-RELATED"/>
    <property type="match status" value="1"/>
</dbReference>
<dbReference type="eggNOG" id="COG0667">
    <property type="taxonomic scope" value="Bacteria"/>
</dbReference>
<reference evidence="2 3" key="1">
    <citation type="journal article" date="2016" name="J. Zhejiang Univ. Sci. B">
        <title>Antibiotic resistance mechanisms of Myroides sp.</title>
        <authorList>
            <person name="Hu S."/>
            <person name="Yuan S."/>
            <person name="Qu H."/>
            <person name="Jiang T."/>
            <person name="Zhou Y."/>
            <person name="Wang M."/>
            <person name="Ming D."/>
        </authorList>
    </citation>
    <scope>NUCLEOTIDE SEQUENCE [LARGE SCALE GENOMIC DNA]</scope>
    <source>
        <strain evidence="2 3">PR63039</strain>
    </source>
</reference>
<organism evidence="2 3">
    <name type="scientific">Myroides odoratimimus</name>
    <dbReference type="NCBI Taxonomy" id="76832"/>
    <lineage>
        <taxon>Bacteria</taxon>
        <taxon>Pseudomonadati</taxon>
        <taxon>Bacteroidota</taxon>
        <taxon>Flavobacteriia</taxon>
        <taxon>Flavobacteriales</taxon>
        <taxon>Flavobacteriaceae</taxon>
        <taxon>Myroides</taxon>
    </lineage>
</organism>
<dbReference type="KEGG" id="mod:AS202_06355"/>
<dbReference type="PRINTS" id="PR00069">
    <property type="entry name" value="ALDKETRDTASE"/>
</dbReference>
<dbReference type="AlphaFoldDB" id="A0A0S7EDL8"/>
<dbReference type="GO" id="GO:0005829">
    <property type="term" value="C:cytosol"/>
    <property type="evidence" value="ECO:0007669"/>
    <property type="project" value="UniProtKB-ARBA"/>
</dbReference>
<dbReference type="InterPro" id="IPR020471">
    <property type="entry name" value="AKR"/>
</dbReference>
<dbReference type="SUPFAM" id="SSF51430">
    <property type="entry name" value="NAD(P)-linked oxidoreductase"/>
    <property type="match status" value="1"/>
</dbReference>
<dbReference type="Proteomes" id="UP000069030">
    <property type="component" value="Chromosome"/>
</dbReference>
<dbReference type="GO" id="GO:0016491">
    <property type="term" value="F:oxidoreductase activity"/>
    <property type="evidence" value="ECO:0007669"/>
    <property type="project" value="UniProtKB-KW"/>
</dbReference>
<dbReference type="Gene3D" id="3.20.20.100">
    <property type="entry name" value="NADP-dependent oxidoreductase domain"/>
    <property type="match status" value="1"/>
</dbReference>
<keyword evidence="1" id="KW-0560">Oxidoreductase</keyword>
<dbReference type="FunFam" id="3.20.20.100:FF:000004">
    <property type="entry name" value="Oxidoreductase, aldo/keto reductase"/>
    <property type="match status" value="1"/>
</dbReference>
<dbReference type="CDD" id="cd19081">
    <property type="entry name" value="AKR_AKR9C1"/>
    <property type="match status" value="1"/>
</dbReference>
<proteinExistence type="predicted"/>
<dbReference type="InterPro" id="IPR023210">
    <property type="entry name" value="NADP_OxRdtase_dom"/>
</dbReference>
<evidence type="ECO:0000313" key="2">
    <source>
        <dbReference type="EMBL" id="ALU25779.1"/>
    </source>
</evidence>
<dbReference type="RefSeq" id="WP_006257747.1">
    <property type="nucleotide sequence ID" value="NZ_BCMQ01000001.1"/>
</dbReference>
<dbReference type="PANTHER" id="PTHR43364:SF6">
    <property type="entry name" value="OXIDOREDUCTASE-RELATED"/>
    <property type="match status" value="1"/>
</dbReference>
<protein>
    <submittedName>
        <fullName evidence="2">Alcohol dehydrogenase</fullName>
    </submittedName>
</protein>
<sequence length="316" mass="35710">MAKYKFGKSELYVPALSFGGNVFGWTLDEKESFKMLDELYYNGLTFIDTANNYSHWAPGNVGGESEAIIGKWFKESKKRHDIVLSTKVGGTMGDGTKGLKKGYIEGCVDASLKRLNTDYIDLYFSHYDDLETSQEETMETFNSLVKAGKVRYLGASNLEVERIESSNAIAREKGWAEYIAIQPLYNLYDREKYEHEYLPLVEEEKLAVMSYFALASGFLSGKYRNLDDIEGSSRKDMVKGYINERGMRIIDQLEILAKQHNATIAEIAIAWQVHKPSISTPIVSATSSSQLKSLIRSTEIKLSVEEIALLDKESEY</sequence>
<dbReference type="Pfam" id="PF00248">
    <property type="entry name" value="Aldo_ket_red"/>
    <property type="match status" value="1"/>
</dbReference>
<dbReference type="InterPro" id="IPR050523">
    <property type="entry name" value="AKR_Detox_Biosynth"/>
</dbReference>